<dbReference type="InterPro" id="IPR028082">
    <property type="entry name" value="Peripla_BP_I"/>
</dbReference>
<evidence type="ECO:0000256" key="1">
    <source>
        <dbReference type="ARBA" id="ARBA00004370"/>
    </source>
</evidence>
<name>Q10UU8_TRIEI</name>
<dbReference type="AlphaFoldDB" id="Q10UU8"/>
<keyword evidence="2 5" id="KW-0812">Transmembrane</keyword>
<organism evidence="7">
    <name type="scientific">Trichodesmium erythraeum (strain IMS101)</name>
    <dbReference type="NCBI Taxonomy" id="203124"/>
    <lineage>
        <taxon>Bacteria</taxon>
        <taxon>Bacillati</taxon>
        <taxon>Cyanobacteriota</taxon>
        <taxon>Cyanophyceae</taxon>
        <taxon>Oscillatoriophycideae</taxon>
        <taxon>Oscillatoriales</taxon>
        <taxon>Microcoleaceae</taxon>
        <taxon>Trichodesmium</taxon>
    </lineage>
</organism>
<evidence type="ECO:0000256" key="3">
    <source>
        <dbReference type="ARBA" id="ARBA00022989"/>
    </source>
</evidence>
<evidence type="ECO:0000313" key="7">
    <source>
        <dbReference type="EMBL" id="ABG53976.1"/>
    </source>
</evidence>
<dbReference type="HOGENOM" id="CLU_455558_0_0_3"/>
<reference evidence="7" key="1">
    <citation type="submission" date="2006-06" db="EMBL/GenBank/DDBJ databases">
        <title>Complete sequence of Trichodesmium erythraeum IMS101.</title>
        <authorList>
            <consortium name="US DOE Joint Genome Institute"/>
            <person name="Copeland A."/>
            <person name="Lucas S."/>
            <person name="Lapidus A."/>
            <person name="Barry K."/>
            <person name="Detter J.C."/>
            <person name="Glavina del Rio T."/>
            <person name="Hammon N."/>
            <person name="Israni S."/>
            <person name="Dalin E."/>
            <person name="Tice H."/>
            <person name="Pitluck S."/>
            <person name="Kiss H."/>
            <person name="Munk A.C."/>
            <person name="Brettin T."/>
            <person name="Bruce D."/>
            <person name="Han C."/>
            <person name="Tapia R."/>
            <person name="Gilna P."/>
            <person name="Schmutz J."/>
            <person name="Larimer F."/>
            <person name="Land M."/>
            <person name="Hauser L."/>
            <person name="Kyrpides N."/>
            <person name="Kim E."/>
            <person name="Richardson P."/>
        </authorList>
    </citation>
    <scope>NUCLEOTIDE SEQUENCE [LARGE SCALE GENOMIC DNA]</scope>
    <source>
        <strain evidence="7">IMS101</strain>
    </source>
</reference>
<keyword evidence="4 5" id="KW-0472">Membrane</keyword>
<feature type="domain" description="Receptor ligand binding region" evidence="6">
    <location>
        <begin position="233"/>
        <end position="567"/>
    </location>
</feature>
<evidence type="ECO:0000256" key="4">
    <source>
        <dbReference type="ARBA" id="ARBA00023136"/>
    </source>
</evidence>
<dbReference type="Gene3D" id="3.40.50.2300">
    <property type="match status" value="2"/>
</dbReference>
<comment type="subcellular location">
    <subcellularLocation>
        <location evidence="1">Membrane</location>
    </subcellularLocation>
</comment>
<dbReference type="KEGG" id="ter:Tery_5073"/>
<dbReference type="SUPFAM" id="SSF53822">
    <property type="entry name" value="Periplasmic binding protein-like I"/>
    <property type="match status" value="1"/>
</dbReference>
<dbReference type="Pfam" id="PF01094">
    <property type="entry name" value="ANF_receptor"/>
    <property type="match status" value="1"/>
</dbReference>
<dbReference type="PANTHER" id="PTHR30483">
    <property type="entry name" value="LEUCINE-SPECIFIC-BINDING PROTEIN"/>
    <property type="match status" value="1"/>
</dbReference>
<gene>
    <name evidence="7" type="ordered locus">Tery_5073</name>
</gene>
<evidence type="ECO:0000259" key="6">
    <source>
        <dbReference type="Pfam" id="PF01094"/>
    </source>
</evidence>
<sequence length="599" mass="68757">MGLVTHKIDVDGKGKGKSGVAISIEALEKIWPEIPASISRKITRESLKNPIDSTHGNKIPKWWLTHFLPYCLFFVFLLVIYQKILDIFKKIDTNQPQNISQNNSENNPKSKSIYDLCPTEFQFLTCGEKEQGITINFPVNSAFSTEERRGRDELAKRNYKQAVEYLKEAWEGEDGDKDPSLLIALNNAKVMLDIQQGDLPRNQVYAISVAIPFSHTLRYVSKNILRGIAWKQEEFNNKSDDNNEDWKLLVLMADDSNDGEQAKKIADEIGTYNSTLDNPILGFIGHYSSRATINVINKYHKLKINQITPSATSTRADLKDTYKKVFKSENLSNSQLNFSFFFRTIGTTKEAMDAVRKYIDNENLEIKNVIIFRNSTDVFSLSSSSEAKKQLLERIQKDNITEVELFQKNPLDLRETLKRYKNNPLRNETNTVIFLFMGAYTESQRGQVKAIIEENKGDFLLIGNSPVYTPDFLTKFDKSVLNNIIIRRFWEPSESDQKFKNFQSFWKTEDYLITRIGTSYDATEMFIRAISQQHQSVGTPTPEGINNALLNTDFIGMTGKVKIIKDGPNKGDRQGANFYLIKPYCEENGECRWMRLNPY</sequence>
<dbReference type="STRING" id="203124.Tery_5073"/>
<evidence type="ECO:0000256" key="2">
    <source>
        <dbReference type="ARBA" id="ARBA00022692"/>
    </source>
</evidence>
<accession>Q10UU8</accession>
<dbReference type="InterPro" id="IPR051010">
    <property type="entry name" value="BCAA_transport"/>
</dbReference>
<keyword evidence="3 5" id="KW-1133">Transmembrane helix</keyword>
<dbReference type="CDD" id="cd06268">
    <property type="entry name" value="PBP1_ABC_transporter_LIVBP-like"/>
    <property type="match status" value="1"/>
</dbReference>
<feature type="transmembrane region" description="Helical" evidence="5">
    <location>
        <begin position="62"/>
        <end position="81"/>
    </location>
</feature>
<evidence type="ECO:0000256" key="5">
    <source>
        <dbReference type="SAM" id="Phobius"/>
    </source>
</evidence>
<dbReference type="InterPro" id="IPR001828">
    <property type="entry name" value="ANF_lig-bd_rcpt"/>
</dbReference>
<dbReference type="RefSeq" id="WP_011614269.1">
    <property type="nucleotide sequence ID" value="NC_008312.1"/>
</dbReference>
<protein>
    <submittedName>
        <fullName evidence="7">ABC-type branched-chain amino acid transport systems periplasmic component-like</fullName>
    </submittedName>
</protein>
<dbReference type="PANTHER" id="PTHR30483:SF6">
    <property type="entry name" value="PERIPLASMIC BINDING PROTEIN OF ABC TRANSPORTER FOR NATURAL AMINO ACIDS"/>
    <property type="match status" value="1"/>
</dbReference>
<dbReference type="OrthoDB" id="5469508at2"/>
<dbReference type="eggNOG" id="COG0683">
    <property type="taxonomic scope" value="Bacteria"/>
</dbReference>
<dbReference type="EMBL" id="CP000393">
    <property type="protein sequence ID" value="ABG53976.1"/>
    <property type="molecule type" value="Genomic_DNA"/>
</dbReference>
<proteinExistence type="predicted"/>
<dbReference type="GO" id="GO:0016020">
    <property type="term" value="C:membrane"/>
    <property type="evidence" value="ECO:0007669"/>
    <property type="project" value="UniProtKB-SubCell"/>
</dbReference>